<feature type="active site" description="Nucleophile" evidence="8">
    <location>
        <position position="975"/>
    </location>
</feature>
<dbReference type="Pfam" id="PF26549">
    <property type="entry name" value="Tricorn_N"/>
    <property type="match status" value="1"/>
</dbReference>
<feature type="chain" id="PRO_5011493378" description="Tricorn protease homolog" evidence="11">
    <location>
        <begin position="22"/>
        <end position="1087"/>
    </location>
</feature>
<dbReference type="CDD" id="cd07562">
    <property type="entry name" value="Peptidase_S41_TRI"/>
    <property type="match status" value="1"/>
</dbReference>
<dbReference type="STRING" id="287099.SAMN05660413_02211"/>
<dbReference type="SUPFAM" id="SSF52096">
    <property type="entry name" value="ClpP/crotonase"/>
    <property type="match status" value="1"/>
</dbReference>
<dbReference type="InterPro" id="IPR005151">
    <property type="entry name" value="Tail-specific_protease"/>
</dbReference>
<comment type="subcellular location">
    <subcellularLocation>
        <location evidence="1 7">Cytoplasm</location>
    </subcellularLocation>
</comment>
<keyword evidence="6 7" id="KW-0720">Serine protease</keyword>
<keyword evidence="11" id="KW-0732">Signal</keyword>
<dbReference type="Pfam" id="PF03572">
    <property type="entry name" value="Peptidase_S41"/>
    <property type="match status" value="1"/>
</dbReference>
<protein>
    <recommendedName>
        <fullName evidence="7">Tricorn protease homolog</fullName>
        <ecNumber evidence="7">3.4.21.-</ecNumber>
    </recommendedName>
</protein>
<evidence type="ECO:0000256" key="5">
    <source>
        <dbReference type="ARBA" id="ARBA00022801"/>
    </source>
</evidence>
<feature type="coiled-coil region" evidence="9">
    <location>
        <begin position="547"/>
        <end position="574"/>
    </location>
</feature>
<dbReference type="Gene3D" id="2.120.10.60">
    <property type="entry name" value="Tricorn protease N-terminal domain"/>
    <property type="match status" value="1"/>
</dbReference>
<evidence type="ECO:0000256" key="10">
    <source>
        <dbReference type="SAM" id="MobiDB-lite"/>
    </source>
</evidence>
<evidence type="ECO:0000256" key="4">
    <source>
        <dbReference type="ARBA" id="ARBA00022670"/>
    </source>
</evidence>
<dbReference type="Proteomes" id="UP000199153">
    <property type="component" value="Unassembled WGS sequence"/>
</dbReference>
<comment type="similarity">
    <text evidence="2 7">Belongs to the peptidase S41B family.</text>
</comment>
<evidence type="ECO:0000259" key="12">
    <source>
        <dbReference type="SMART" id="SM00245"/>
    </source>
</evidence>
<keyword evidence="5 7" id="KW-0378">Hydrolase</keyword>
<keyword evidence="4 7" id="KW-0645">Protease</keyword>
<dbReference type="SUPFAM" id="SSF69304">
    <property type="entry name" value="Tricorn protease N-terminal domain"/>
    <property type="match status" value="1"/>
</dbReference>
<keyword evidence="14" id="KW-1185">Reference proteome</keyword>
<evidence type="ECO:0000256" key="9">
    <source>
        <dbReference type="SAM" id="Coils"/>
    </source>
</evidence>
<dbReference type="Gene3D" id="2.30.42.10">
    <property type="match status" value="1"/>
</dbReference>
<evidence type="ECO:0000313" key="13">
    <source>
        <dbReference type="EMBL" id="SFN70301.1"/>
    </source>
</evidence>
<feature type="region of interest" description="Disordered" evidence="10">
    <location>
        <begin position="1068"/>
        <end position="1087"/>
    </location>
</feature>
<evidence type="ECO:0000256" key="2">
    <source>
        <dbReference type="ARBA" id="ARBA00008524"/>
    </source>
</evidence>
<dbReference type="InterPro" id="IPR012393">
    <property type="entry name" value="Tricorn_protease"/>
</dbReference>
<comment type="function">
    <text evidence="7">Degrades oligopeptides.</text>
</comment>
<evidence type="ECO:0000256" key="11">
    <source>
        <dbReference type="SAM" id="SignalP"/>
    </source>
</evidence>
<dbReference type="InterPro" id="IPR028204">
    <property type="entry name" value="Tricorn_C1"/>
</dbReference>
<feature type="active site" description="Charge relay system" evidence="8">
    <location>
        <position position="1032"/>
    </location>
</feature>
<dbReference type="GO" id="GO:0005737">
    <property type="term" value="C:cytoplasm"/>
    <property type="evidence" value="ECO:0007669"/>
    <property type="project" value="UniProtKB-SubCell"/>
</dbReference>
<dbReference type="SUPFAM" id="SSF50156">
    <property type="entry name" value="PDZ domain-like"/>
    <property type="match status" value="1"/>
</dbReference>
<dbReference type="Pfam" id="PF14685">
    <property type="entry name" value="PDZ_Tricorn"/>
    <property type="match status" value="1"/>
</dbReference>
<sequence>MKTYSFSLLSILFFLSFSLTAQNINKEDTRLLSKPAMSDTQIAFIYAEDLWVANKDGSFPKRLTVDDGIESNPVFSPDGSSIAFNAEYDGNTDVYVVSSAGGIPERLTWHPGNDLVRAFTPDGDAVLFASQRSVFTNRFTKLFEVSVSGGQVKELEIPNAFWADYSEDGRYIAYTPLYEVFNQWKYYRGGTASRIWIYDTHDHSVIEIPKPESGSNDTRPQWLGDKIYFRSDRNGEFNLYSYDTNSKEVTQHTNYEDFPVMDLSAGDNENIFEQAGYLHTFNPANNSTTKLQIGIATDLLELRPRFVKGDEYIRSASISPTGARVVMDFRGEVVTVPGEKGDVVNITSTPEVHEKYPVWSPNGKFIAYFSDESGEYALHVHDQSEQKEPRKFELDGTGFYAYPRWSPDSKKISFVDNGRNLYVLNTDSGRVTKVSEDERYMPGIFRDLFGSWSHDSNWISYTVVTGTSFEQAYVYSLSENKSYPISDGFSSVSSPVFDPSGKYLYMLASTDAGPVVNWFDQSNQDMEMTSSIYLVTLQKDVESPFARENDVEKIEQAEKEEEKKKKAEEEDKEIKAPDLKIDFDGIENRIVDVPVPAGNYAYLNSPKEGNLYYLSYPPHEQNKGTLNMYDLKERENKEIMPATSYEISANAKMILYKAEDKWGIAEIDKVEEKRLLKTGEIQVKIDPVAEWPNIFNEAWRVNRDYFYDPGMHGVDWNAMKEKYEPFIGDVTSRSDLYRVMEWMFSELGVGHHRFSSRGDKLHSKESIKGGLLGADYSIENDRYRFEKIYGGLNWNPNLRSPLTEPGVDVREGDYILEVNGKELKAGDNIYKFFENTAGKIVMLTVGPNPNMRNSRKVKVTPVENEGALRNRDWVEGNIKKVHEATNGRVAYVYVPNTATAGHEYFKRYFFPQANKQAIIVDERFNGGGQLADYVIDILKKPEQAHWRFRYGKDLKSPSASIQGPKVMITDETAGSGGDYLPWMFRKFNLGTIVGKTTWGGLVGVLGYPEFIDGGSVTAPNVAFYTEEGFRVENEGVAPDVEVEQWPEEVIDGKDPQLEKAIEIVLKQLDENPPAEVPSPEYPKKGNN</sequence>
<dbReference type="Pfam" id="PF26550">
    <property type="entry name" value="Tricorn_2nd"/>
    <property type="match status" value="1"/>
</dbReference>
<dbReference type="Gene3D" id="2.130.10.10">
    <property type="entry name" value="YVTN repeat-like/Quinoprotein amine dehydrogenase"/>
    <property type="match status" value="1"/>
</dbReference>
<dbReference type="EC" id="3.4.21.-" evidence="7"/>
<dbReference type="InterPro" id="IPR036034">
    <property type="entry name" value="PDZ_sf"/>
</dbReference>
<dbReference type="GO" id="GO:0008236">
    <property type="term" value="F:serine-type peptidase activity"/>
    <property type="evidence" value="ECO:0007669"/>
    <property type="project" value="UniProtKB-UniRule"/>
</dbReference>
<proteinExistence type="inferred from homology"/>
<dbReference type="PANTHER" id="PTHR43253:SF1">
    <property type="entry name" value="TRICORN PROTEASE HOMOLOG 2-RELATED"/>
    <property type="match status" value="1"/>
</dbReference>
<dbReference type="Gene3D" id="3.30.750.44">
    <property type="match status" value="1"/>
</dbReference>
<evidence type="ECO:0000256" key="8">
    <source>
        <dbReference type="PIRSR" id="PIRSR036421-1"/>
    </source>
</evidence>
<keyword evidence="9" id="KW-0175">Coiled coil</keyword>
<reference evidence="13 14" key="1">
    <citation type="submission" date="2016-10" db="EMBL/GenBank/DDBJ databases">
        <authorList>
            <person name="de Groot N.N."/>
        </authorList>
    </citation>
    <scope>NUCLEOTIDE SEQUENCE [LARGE SCALE GENOMIC DNA]</scope>
    <source>
        <strain evidence="13 14">DSM 17794</strain>
    </source>
</reference>
<dbReference type="EMBL" id="FOVL01000013">
    <property type="protein sequence ID" value="SFN70301.1"/>
    <property type="molecule type" value="Genomic_DNA"/>
</dbReference>
<dbReference type="InterPro" id="IPR029414">
    <property type="entry name" value="Tricorn_PDZ"/>
</dbReference>
<feature type="signal peptide" evidence="11">
    <location>
        <begin position="1"/>
        <end position="21"/>
    </location>
</feature>
<dbReference type="AlphaFoldDB" id="A0A1I5B6T2"/>
<dbReference type="PANTHER" id="PTHR43253">
    <property type="entry name" value="TRICORN PROTEASE HOMOLOG 2-RELATED"/>
    <property type="match status" value="1"/>
</dbReference>
<dbReference type="InterPro" id="IPR015943">
    <property type="entry name" value="WD40/YVTN_repeat-like_dom_sf"/>
</dbReference>
<keyword evidence="3 7" id="KW-0963">Cytoplasm</keyword>
<feature type="domain" description="Tail specific protease" evidence="12">
    <location>
        <begin position="852"/>
        <end position="1043"/>
    </location>
</feature>
<accession>A0A1I5B6T2</accession>
<evidence type="ECO:0000256" key="1">
    <source>
        <dbReference type="ARBA" id="ARBA00004496"/>
    </source>
</evidence>
<dbReference type="GO" id="GO:0006508">
    <property type="term" value="P:proteolysis"/>
    <property type="evidence" value="ECO:0007669"/>
    <property type="project" value="UniProtKB-UniRule"/>
</dbReference>
<name>A0A1I5B6T2_9FLAO</name>
<dbReference type="Gene3D" id="3.90.226.10">
    <property type="entry name" value="2-enoyl-CoA Hydratase, Chain A, domain 1"/>
    <property type="match status" value="1"/>
</dbReference>
<dbReference type="SMART" id="SM00245">
    <property type="entry name" value="TSPc"/>
    <property type="match status" value="1"/>
</dbReference>
<evidence type="ECO:0000256" key="7">
    <source>
        <dbReference type="PIRNR" id="PIRNR036421"/>
    </source>
</evidence>
<feature type="active site" description="Charge relay system" evidence="8">
    <location>
        <position position="751"/>
    </location>
</feature>
<dbReference type="InterPro" id="IPR029045">
    <property type="entry name" value="ClpP/crotonase-like_dom_sf"/>
</dbReference>
<organism evidence="13 14">
    <name type="scientific">Salegentibacter flavus</name>
    <dbReference type="NCBI Taxonomy" id="287099"/>
    <lineage>
        <taxon>Bacteria</taxon>
        <taxon>Pseudomonadati</taxon>
        <taxon>Bacteroidota</taxon>
        <taxon>Flavobacteriia</taxon>
        <taxon>Flavobacteriales</taxon>
        <taxon>Flavobacteriaceae</taxon>
        <taxon>Salegentibacter</taxon>
    </lineage>
</organism>
<evidence type="ECO:0000256" key="6">
    <source>
        <dbReference type="ARBA" id="ARBA00022825"/>
    </source>
</evidence>
<evidence type="ECO:0000313" key="14">
    <source>
        <dbReference type="Proteomes" id="UP000199153"/>
    </source>
</evidence>
<dbReference type="OrthoDB" id="9815657at2"/>
<dbReference type="PIRSF" id="PIRSF036421">
    <property type="entry name" value="Tricorn_protease"/>
    <property type="match status" value="1"/>
</dbReference>
<evidence type="ECO:0000256" key="3">
    <source>
        <dbReference type="ARBA" id="ARBA00022490"/>
    </source>
</evidence>
<dbReference type="SUPFAM" id="SSF69322">
    <property type="entry name" value="Tricorn protease domain 2"/>
    <property type="match status" value="1"/>
</dbReference>
<dbReference type="Pfam" id="PF14684">
    <property type="entry name" value="Tricorn_C1"/>
    <property type="match status" value="1"/>
</dbReference>
<gene>
    <name evidence="13" type="ORF">SAMN05660413_02211</name>
</gene>